<sequence length="291" mass="31846">MIVVVLNQVQAQMAEDAGAVAVIPIDGTKLTQDAAEGALRTTDLSTIKKIMSRVLIPVIGRVRVGHLMEAKAMEAAQVTCIDENELLNPIVDKNHDYTTHIMFREGADGANGFVYSVKSTHIPKNPFTIPFICGAADMTEVLQRILEGASMIRTKHAAPDDETHDASKTFETVRKIMKSLDDIINADETRLYTLATSYNVATALLQMIKNERRLPVPFFAAGNIIMPIDVAMLMALGCDGVIVSNRVFNNISPETRLDSIMTAIKKHKDPEELSKIIERSGGYGPKPVATK</sequence>
<dbReference type="AlphaFoldDB" id="A0A9W8LXV7"/>
<dbReference type="GO" id="GO:0042823">
    <property type="term" value="P:pyridoxal phosphate biosynthetic process"/>
    <property type="evidence" value="ECO:0007669"/>
    <property type="project" value="InterPro"/>
</dbReference>
<keyword evidence="5" id="KW-0456">Lyase</keyword>
<evidence type="ECO:0000313" key="10">
    <source>
        <dbReference type="EMBL" id="KAJ2845847.1"/>
    </source>
</evidence>
<dbReference type="Pfam" id="PF01680">
    <property type="entry name" value="SOR_SNZ"/>
    <property type="match status" value="2"/>
</dbReference>
<dbReference type="InterPro" id="IPR033755">
    <property type="entry name" value="PdxS/SNZ_N"/>
</dbReference>
<dbReference type="OrthoDB" id="1660966at2759"/>
<dbReference type="PROSITE" id="PS51129">
    <property type="entry name" value="PDXS_SNZ_2"/>
    <property type="match status" value="1"/>
</dbReference>
<dbReference type="InterPro" id="IPR013785">
    <property type="entry name" value="Aldolase_TIM"/>
</dbReference>
<keyword evidence="11" id="KW-1185">Reference proteome</keyword>
<dbReference type="EMBL" id="JANBUW010000692">
    <property type="protein sequence ID" value="KAJ2845847.1"/>
    <property type="molecule type" value="Genomic_DNA"/>
</dbReference>
<dbReference type="SUPFAM" id="SSF51366">
    <property type="entry name" value="Ribulose-phoshate binding barrel"/>
    <property type="match status" value="1"/>
</dbReference>
<feature type="domain" description="PdxS/SNZ N-terminal" evidence="9">
    <location>
        <begin position="2"/>
        <end position="95"/>
    </location>
</feature>
<proteinExistence type="inferred from homology"/>
<comment type="catalytic activity">
    <reaction evidence="7">
        <text>aldehydo-D-ribose 5-phosphate + D-glyceraldehyde 3-phosphate + L-glutamine = pyridoxal 5'-phosphate + L-glutamate + phosphate + 3 H2O + H(+)</text>
        <dbReference type="Rhea" id="RHEA:31507"/>
        <dbReference type="ChEBI" id="CHEBI:15377"/>
        <dbReference type="ChEBI" id="CHEBI:15378"/>
        <dbReference type="ChEBI" id="CHEBI:29985"/>
        <dbReference type="ChEBI" id="CHEBI:43474"/>
        <dbReference type="ChEBI" id="CHEBI:58273"/>
        <dbReference type="ChEBI" id="CHEBI:58359"/>
        <dbReference type="ChEBI" id="CHEBI:59776"/>
        <dbReference type="ChEBI" id="CHEBI:597326"/>
        <dbReference type="EC" id="4.3.3.6"/>
    </reaction>
</comment>
<comment type="caution">
    <text evidence="10">The sequence shown here is derived from an EMBL/GenBank/DDBJ whole genome shotgun (WGS) entry which is preliminary data.</text>
</comment>
<evidence type="ECO:0000256" key="7">
    <source>
        <dbReference type="ARBA" id="ARBA00047992"/>
    </source>
</evidence>
<dbReference type="InterPro" id="IPR001852">
    <property type="entry name" value="PdxS/SNZ"/>
</dbReference>
<dbReference type="PANTHER" id="PTHR31829">
    <property type="entry name" value="PYRIDOXAL 5'-PHOSPHATE SYNTHASE SUBUNIT SNZ1-RELATED"/>
    <property type="match status" value="1"/>
</dbReference>
<dbReference type="Gene3D" id="3.20.20.70">
    <property type="entry name" value="Aldolase class I"/>
    <property type="match status" value="2"/>
</dbReference>
<dbReference type="PANTHER" id="PTHR31829:SF0">
    <property type="entry name" value="PYRIDOXAL 5'-PHOSPHATE SYNTHASE SUBUNIT SNZ1-RELATED"/>
    <property type="match status" value="1"/>
</dbReference>
<evidence type="ECO:0000256" key="3">
    <source>
        <dbReference type="ARBA" id="ARBA00012084"/>
    </source>
</evidence>
<keyword evidence="6" id="KW-0704">Schiff base</keyword>
<evidence type="ECO:0000256" key="1">
    <source>
        <dbReference type="ARBA" id="ARBA00004737"/>
    </source>
</evidence>
<dbReference type="InterPro" id="IPR011060">
    <property type="entry name" value="RibuloseP-bd_barrel"/>
</dbReference>
<evidence type="ECO:0000256" key="6">
    <source>
        <dbReference type="ARBA" id="ARBA00023270"/>
    </source>
</evidence>
<comment type="similarity">
    <text evidence="2 8">Belongs to the PdxS/SNZ family.</text>
</comment>
<protein>
    <recommendedName>
        <fullName evidence="3">pyridoxal 5'-phosphate synthase (glutamine hydrolyzing)</fullName>
        <ecNumber evidence="3">4.3.3.6</ecNumber>
    </recommendedName>
</protein>
<organism evidence="10 11">
    <name type="scientific">Coemansia brasiliensis</name>
    <dbReference type="NCBI Taxonomy" id="2650707"/>
    <lineage>
        <taxon>Eukaryota</taxon>
        <taxon>Fungi</taxon>
        <taxon>Fungi incertae sedis</taxon>
        <taxon>Zoopagomycota</taxon>
        <taxon>Kickxellomycotina</taxon>
        <taxon>Kickxellomycetes</taxon>
        <taxon>Kickxellales</taxon>
        <taxon>Kickxellaceae</taxon>
        <taxon>Coemansia</taxon>
    </lineage>
</organism>
<comment type="pathway">
    <text evidence="1">Cofactor biosynthesis; pyridoxal 5'-phosphate biosynthesis.</text>
</comment>
<evidence type="ECO:0000256" key="2">
    <source>
        <dbReference type="ARBA" id="ARBA00007281"/>
    </source>
</evidence>
<feature type="domain" description="PdxS/SNZ N-terminal" evidence="9">
    <location>
        <begin position="118"/>
        <end position="221"/>
    </location>
</feature>
<dbReference type="EC" id="4.3.3.6" evidence="3"/>
<reference evidence="10" key="1">
    <citation type="submission" date="2022-07" db="EMBL/GenBank/DDBJ databases">
        <title>Phylogenomic reconstructions and comparative analyses of Kickxellomycotina fungi.</title>
        <authorList>
            <person name="Reynolds N.K."/>
            <person name="Stajich J.E."/>
            <person name="Barry K."/>
            <person name="Grigoriev I.V."/>
            <person name="Crous P."/>
            <person name="Smith M.E."/>
        </authorList>
    </citation>
    <scope>NUCLEOTIDE SEQUENCE</scope>
    <source>
        <strain evidence="10">NRRL 1566</strain>
    </source>
</reference>
<evidence type="ECO:0000313" key="11">
    <source>
        <dbReference type="Proteomes" id="UP001139887"/>
    </source>
</evidence>
<gene>
    <name evidence="10" type="ORF">IWW36_004617</name>
</gene>
<evidence type="ECO:0000259" key="9">
    <source>
        <dbReference type="Pfam" id="PF01680"/>
    </source>
</evidence>
<dbReference type="GO" id="GO:0006520">
    <property type="term" value="P:amino acid metabolic process"/>
    <property type="evidence" value="ECO:0007669"/>
    <property type="project" value="TreeGrafter"/>
</dbReference>
<dbReference type="GO" id="GO:0008615">
    <property type="term" value="P:pyridoxine biosynthetic process"/>
    <property type="evidence" value="ECO:0007669"/>
    <property type="project" value="TreeGrafter"/>
</dbReference>
<evidence type="ECO:0000256" key="4">
    <source>
        <dbReference type="ARBA" id="ARBA00022898"/>
    </source>
</evidence>
<name>A0A9W8LXV7_9FUNG</name>
<evidence type="ECO:0000256" key="8">
    <source>
        <dbReference type="PROSITE-ProRule" id="PRU00481"/>
    </source>
</evidence>
<keyword evidence="4" id="KW-0663">Pyridoxal phosphate</keyword>
<dbReference type="Proteomes" id="UP001139887">
    <property type="component" value="Unassembled WGS sequence"/>
</dbReference>
<dbReference type="GO" id="GO:0036381">
    <property type="term" value="F:pyridoxal 5'-phosphate synthase (glutamine hydrolysing) activity"/>
    <property type="evidence" value="ECO:0007669"/>
    <property type="project" value="UniProtKB-EC"/>
</dbReference>
<accession>A0A9W8LXV7</accession>
<evidence type="ECO:0000256" key="5">
    <source>
        <dbReference type="ARBA" id="ARBA00023239"/>
    </source>
</evidence>